<evidence type="ECO:0000313" key="13">
    <source>
        <dbReference type="EMBL" id="SMO51925.1"/>
    </source>
</evidence>
<dbReference type="Pfam" id="PF02837">
    <property type="entry name" value="Glyco_hydro_2_N"/>
    <property type="match status" value="1"/>
</dbReference>
<keyword evidence="11" id="KW-0732">Signal</keyword>
<dbReference type="GO" id="GO:0009341">
    <property type="term" value="C:beta-galactosidase complex"/>
    <property type="evidence" value="ECO:0007669"/>
    <property type="project" value="InterPro"/>
</dbReference>
<dbReference type="Gene3D" id="3.20.20.80">
    <property type="entry name" value="Glycosidases"/>
    <property type="match status" value="1"/>
</dbReference>
<dbReference type="Gene3D" id="2.70.98.10">
    <property type="match status" value="1"/>
</dbReference>
<dbReference type="InterPro" id="IPR011013">
    <property type="entry name" value="Gal_mutarotase_sf_dom"/>
</dbReference>
<dbReference type="GO" id="GO:0004565">
    <property type="term" value="F:beta-galactosidase activity"/>
    <property type="evidence" value="ECO:0007669"/>
    <property type="project" value="UniProtKB-EC"/>
</dbReference>
<dbReference type="InterPro" id="IPR023232">
    <property type="entry name" value="Glyco_hydro_2_AS"/>
</dbReference>
<dbReference type="InterPro" id="IPR014718">
    <property type="entry name" value="GH-type_carb-bd"/>
</dbReference>
<accession>A0A521BY00</accession>
<dbReference type="SUPFAM" id="SSF49785">
    <property type="entry name" value="Galactose-binding domain-like"/>
    <property type="match status" value="1"/>
</dbReference>
<dbReference type="InterPro" id="IPR032312">
    <property type="entry name" value="LacZ_4"/>
</dbReference>
<dbReference type="GO" id="GO:0005990">
    <property type="term" value="P:lactose catabolic process"/>
    <property type="evidence" value="ECO:0007669"/>
    <property type="project" value="TreeGrafter"/>
</dbReference>
<dbReference type="InterPro" id="IPR008979">
    <property type="entry name" value="Galactose-bd-like_sf"/>
</dbReference>
<evidence type="ECO:0000256" key="11">
    <source>
        <dbReference type="SAM" id="SignalP"/>
    </source>
</evidence>
<keyword evidence="6 10" id="KW-0378">Hydrolase</keyword>
<dbReference type="PANTHER" id="PTHR46323:SF2">
    <property type="entry name" value="BETA-GALACTOSIDASE"/>
    <property type="match status" value="1"/>
</dbReference>
<evidence type="ECO:0000256" key="2">
    <source>
        <dbReference type="ARBA" id="ARBA00001913"/>
    </source>
</evidence>
<evidence type="ECO:0000259" key="12">
    <source>
        <dbReference type="SMART" id="SM01038"/>
    </source>
</evidence>
<dbReference type="InterPro" id="IPR006101">
    <property type="entry name" value="Glyco_hydro_2"/>
</dbReference>
<dbReference type="Proteomes" id="UP000319040">
    <property type="component" value="Unassembled WGS sequence"/>
</dbReference>
<dbReference type="InterPro" id="IPR017853">
    <property type="entry name" value="GH"/>
</dbReference>
<dbReference type="SUPFAM" id="SSF49303">
    <property type="entry name" value="beta-Galactosidase/glucuronidase domain"/>
    <property type="match status" value="2"/>
</dbReference>
<dbReference type="AlphaFoldDB" id="A0A521BY00"/>
<comment type="similarity">
    <text evidence="3 10">Belongs to the glycosyl hydrolase 2 family.</text>
</comment>
<evidence type="ECO:0000256" key="8">
    <source>
        <dbReference type="ARBA" id="ARBA00023295"/>
    </source>
</evidence>
<evidence type="ECO:0000256" key="4">
    <source>
        <dbReference type="ARBA" id="ARBA00011245"/>
    </source>
</evidence>
<dbReference type="InterPro" id="IPR013783">
    <property type="entry name" value="Ig-like_fold"/>
</dbReference>
<dbReference type="Pfam" id="PF02836">
    <property type="entry name" value="Glyco_hydro_2_C"/>
    <property type="match status" value="1"/>
</dbReference>
<keyword evidence="8 10" id="KW-0326">Glycosidase</keyword>
<reference evidence="13 14" key="1">
    <citation type="submission" date="2017-05" db="EMBL/GenBank/DDBJ databases">
        <authorList>
            <person name="Varghese N."/>
            <person name="Submissions S."/>
        </authorList>
    </citation>
    <scope>NUCLEOTIDE SEQUENCE [LARGE SCALE GENOMIC DNA]</scope>
    <source>
        <strain evidence="13 14">DSM 27040</strain>
    </source>
</reference>
<dbReference type="InterPro" id="IPR050347">
    <property type="entry name" value="Bact_Beta-galactosidase"/>
</dbReference>
<dbReference type="Pfam" id="PF02929">
    <property type="entry name" value="Bgal_small_N"/>
    <property type="match status" value="1"/>
</dbReference>
<evidence type="ECO:0000256" key="9">
    <source>
        <dbReference type="ARBA" id="ARBA00032230"/>
    </source>
</evidence>
<dbReference type="PROSITE" id="PS00608">
    <property type="entry name" value="GLYCOSYL_HYDROL_F2_2"/>
    <property type="match status" value="1"/>
</dbReference>
<dbReference type="InterPro" id="IPR006104">
    <property type="entry name" value="Glyco_hydro_2_N"/>
</dbReference>
<dbReference type="EMBL" id="FXTB01000002">
    <property type="protein sequence ID" value="SMO51925.1"/>
    <property type="molecule type" value="Genomic_DNA"/>
</dbReference>
<dbReference type="SUPFAM" id="SSF74650">
    <property type="entry name" value="Galactose mutarotase-like"/>
    <property type="match status" value="1"/>
</dbReference>
<dbReference type="PRINTS" id="PR00132">
    <property type="entry name" value="GLHYDRLASE2"/>
</dbReference>
<feature type="signal peptide" evidence="11">
    <location>
        <begin position="1"/>
        <end position="21"/>
    </location>
</feature>
<dbReference type="EC" id="3.2.1.23" evidence="5 10"/>
<dbReference type="PROSITE" id="PS00719">
    <property type="entry name" value="GLYCOSYL_HYDROL_F2_1"/>
    <property type="match status" value="1"/>
</dbReference>
<evidence type="ECO:0000256" key="3">
    <source>
        <dbReference type="ARBA" id="ARBA00007401"/>
    </source>
</evidence>
<evidence type="ECO:0000256" key="10">
    <source>
        <dbReference type="RuleBase" id="RU361154"/>
    </source>
</evidence>
<evidence type="ECO:0000256" key="5">
    <source>
        <dbReference type="ARBA" id="ARBA00012756"/>
    </source>
</evidence>
<dbReference type="InterPro" id="IPR006102">
    <property type="entry name" value="Ig-like_GH2"/>
</dbReference>
<dbReference type="OrthoDB" id="9801077at2"/>
<name>A0A521BY00_SACCC</name>
<evidence type="ECO:0000256" key="7">
    <source>
        <dbReference type="ARBA" id="ARBA00022837"/>
    </source>
</evidence>
<protein>
    <recommendedName>
        <fullName evidence="5 10">Beta-galactosidase</fullName>
        <ecNumber evidence="5 10">3.2.1.23</ecNumber>
    </recommendedName>
    <alternativeName>
        <fullName evidence="9 10">Lactase</fullName>
    </alternativeName>
</protein>
<gene>
    <name evidence="13" type="ORF">SAMN06265379_102186</name>
</gene>
<dbReference type="PANTHER" id="PTHR46323">
    <property type="entry name" value="BETA-GALACTOSIDASE"/>
    <property type="match status" value="1"/>
</dbReference>
<comment type="cofactor">
    <cofactor evidence="2">
        <name>Ca(2+)</name>
        <dbReference type="ChEBI" id="CHEBI:29108"/>
    </cofactor>
</comment>
<dbReference type="Pfam" id="PF16353">
    <property type="entry name" value="LacZ_4"/>
    <property type="match status" value="1"/>
</dbReference>
<proteinExistence type="inferred from homology"/>
<comment type="catalytic activity">
    <reaction evidence="1 10">
        <text>Hydrolysis of terminal non-reducing beta-D-galactose residues in beta-D-galactosides.</text>
        <dbReference type="EC" id="3.2.1.23"/>
    </reaction>
</comment>
<dbReference type="GO" id="GO:0030246">
    <property type="term" value="F:carbohydrate binding"/>
    <property type="evidence" value="ECO:0007669"/>
    <property type="project" value="InterPro"/>
</dbReference>
<sequence>MQNMKINTLILLALAFVSIKAQNPNDWENPQIIGINKEQATATFSSYVKEADALGFKQTDTEKSLNGKWKFRWVAKPEERPLDFYKTDFDVSGWDEIVVPGNWQMQGFGIPIYTNIKYPFEKKQPYVTQKPPKEYTSFALRNPVGSYKHEFEIPNGWMNKTLFIKFDGVKSAFYLWVNGQKVGYSQGSMTPATFDISKYVKAGKNSIAVEVYRWSDGSYLECQDMWRLSGIYRDVTLIAKNNTFIRDFIITTDFDESYVDADLNINLVVKNTSMEVAKGYSVQATVFDSHNNIVQQSDKALLGRIPEIQPEKEEAINLNMKVKKPLHWNAETPNLYSVLFQLSDSKGKVIENIPWKFGFKEVEIEGSLFKINGQLVKLKGVNRHEHHPRTGRYVDNETMLADIKLLKQCNINFVRTSHYPTCTEWYKLCDEYGIYLMDEANQESHGYNIGNKILGDNPDWKIAHVDRAVSMVERDKNHASVIVWSLGNEGGRGQNMKAMAESVRNIIPKAVVFCDSDMDASDIYDFSYIHPDKLKTLVEEHTDRPILMREYAHAMGNSLGNLKEYWDVIYAFDRFAGGAIWDWVDQGIAKKIDGSPLKYPENPEDLTLKDNEFYAIGGDFGDYPNDQEFCINGLIAPNRKPNPHYFEAQKIHQSIKFEMLDASNKTLKITNQYDFINLNEFDFDWSLKLNGKEIYVEKLDQLDVSPGEETTVAIKYPELDTEKGEYTLSIFARLKEEAQWASKDFVVSKEQFLLSEFILPELGADKTKTLGYSESQNSIEVKGEDFTIDIDAKNGALISFVFGNKEYITNPLEPYFWKPPNDNQERNNYVRRLGDWKGAAKNRKVANVNVSENKQDNQITIDFDIQPDKIDADYKLTYTIGASGKIYVNAAYHPKTSSNPLIPKFGFRLAIPKKYSHIEWYGRGPHENYPDRKHGALLGLYKSELNDFITPYISPQDNSNRCDTRLAKFTAKSGQGITIEGIQSFSFRAWPYLESDLEAAKHNHEIEQRDFININIDSKIHGVGGDDSWGAKTHKKYTIDGNKPISFGFILHVLTN</sequence>
<keyword evidence="14" id="KW-1185">Reference proteome</keyword>
<keyword evidence="7" id="KW-0106">Calcium</keyword>
<organism evidence="13 14">
    <name type="scientific">Saccharicrinis carchari</name>
    <dbReference type="NCBI Taxonomy" id="1168039"/>
    <lineage>
        <taxon>Bacteria</taxon>
        <taxon>Pseudomonadati</taxon>
        <taxon>Bacteroidota</taxon>
        <taxon>Bacteroidia</taxon>
        <taxon>Marinilabiliales</taxon>
        <taxon>Marinilabiliaceae</taxon>
        <taxon>Saccharicrinis</taxon>
    </lineage>
</organism>
<dbReference type="Gene3D" id="2.60.120.260">
    <property type="entry name" value="Galactose-binding domain-like"/>
    <property type="match status" value="1"/>
</dbReference>
<evidence type="ECO:0000256" key="6">
    <source>
        <dbReference type="ARBA" id="ARBA00022801"/>
    </source>
</evidence>
<dbReference type="InterPro" id="IPR036156">
    <property type="entry name" value="Beta-gal/glucu_dom_sf"/>
</dbReference>
<feature type="chain" id="PRO_5021819306" description="Beta-galactosidase" evidence="11">
    <location>
        <begin position="22"/>
        <end position="1056"/>
    </location>
</feature>
<evidence type="ECO:0000313" key="14">
    <source>
        <dbReference type="Proteomes" id="UP000319040"/>
    </source>
</evidence>
<comment type="subunit">
    <text evidence="4">Monomer.</text>
</comment>
<feature type="domain" description="Beta galactosidase small chain/" evidence="12">
    <location>
        <begin position="780"/>
        <end position="1052"/>
    </location>
</feature>
<dbReference type="SMART" id="SM01038">
    <property type="entry name" value="Bgal_small_N"/>
    <property type="match status" value="1"/>
</dbReference>
<dbReference type="InterPro" id="IPR023230">
    <property type="entry name" value="Glyco_hydro_2_CS"/>
</dbReference>
<dbReference type="Gene3D" id="2.60.40.10">
    <property type="entry name" value="Immunoglobulins"/>
    <property type="match status" value="2"/>
</dbReference>
<dbReference type="SUPFAM" id="SSF51445">
    <property type="entry name" value="(Trans)glycosidases"/>
    <property type="match status" value="1"/>
</dbReference>
<dbReference type="InterPro" id="IPR006103">
    <property type="entry name" value="Glyco_hydro_2_cat"/>
</dbReference>
<dbReference type="Pfam" id="PF00703">
    <property type="entry name" value="Glyco_hydro_2"/>
    <property type="match status" value="1"/>
</dbReference>
<dbReference type="InterPro" id="IPR004199">
    <property type="entry name" value="B-gal_small/dom_5"/>
</dbReference>
<evidence type="ECO:0000256" key="1">
    <source>
        <dbReference type="ARBA" id="ARBA00001412"/>
    </source>
</evidence>